<dbReference type="Gene3D" id="3.40.50.2000">
    <property type="entry name" value="Glycogen Phosphorylase B"/>
    <property type="match status" value="1"/>
</dbReference>
<dbReference type="STRING" id="904291.A7J15_01590"/>
<dbReference type="RefSeq" id="WP_067023344.1">
    <property type="nucleotide sequence ID" value="NZ_CP038256.1"/>
</dbReference>
<gene>
    <name evidence="1" type="ORF">A7J15_01590</name>
</gene>
<organism evidence="1 2">
    <name type="scientific">Microbacterium sediminis</name>
    <dbReference type="NCBI Taxonomy" id="904291"/>
    <lineage>
        <taxon>Bacteria</taxon>
        <taxon>Bacillati</taxon>
        <taxon>Actinomycetota</taxon>
        <taxon>Actinomycetes</taxon>
        <taxon>Micrococcales</taxon>
        <taxon>Microbacteriaceae</taxon>
        <taxon>Microbacterium</taxon>
    </lineage>
</organism>
<dbReference type="EMBL" id="LXMD01000012">
    <property type="protein sequence ID" value="OCG75766.1"/>
    <property type="molecule type" value="Genomic_DNA"/>
</dbReference>
<protein>
    <submittedName>
        <fullName evidence="1">Uncharacterized protein</fullName>
    </submittedName>
</protein>
<sequence length="408" mass="45420">MTLAGGLPEHTAAAAPEALADVVFTFSYESFADAHRRGMMRPPDRLVSTLMVHPGVRRLLVADPYRSWGSAWARAIIDRPHTPRPTERLALVRPRRLARADPEAIEDIERTYRRYERALIRSSERAGLDAPYLITTNPLVAGFADADWTSGVLYYGRDDWLSSPARRRYWPAYREAYRRIAERGHAVAAVSGEIIERIGPTGPHAVVPNGIEPAEWLQQQPTPPDWYARIPAPRAVYVGTLDSRLDVDGIRELATRRPELQIVLIGPAPDARFLAPLRPLRNVHTRGLIGRTEIVAVLRNAELTLLAHRRTALTEAMSPLKVFEYLAAGRTVLATDLRPLHGLGDRVLLTPTVADFADRVDEALGLGAQTEAERRAYIADNAWPSRHRQILRLLPPRSASPHAPSLGS</sequence>
<proteinExistence type="predicted"/>
<reference evidence="1 2" key="1">
    <citation type="submission" date="2016-05" db="EMBL/GenBank/DDBJ databases">
        <authorList>
            <person name="Lavstsen T."/>
            <person name="Jespersen J.S."/>
        </authorList>
    </citation>
    <scope>NUCLEOTIDE SEQUENCE [LARGE SCALE GENOMIC DNA]</scope>
    <source>
        <strain evidence="1 2">YLB-01</strain>
    </source>
</reference>
<comment type="caution">
    <text evidence="1">The sequence shown here is derived from an EMBL/GenBank/DDBJ whole genome shotgun (WGS) entry which is preliminary data.</text>
</comment>
<dbReference type="Proteomes" id="UP000093355">
    <property type="component" value="Unassembled WGS sequence"/>
</dbReference>
<dbReference type="SUPFAM" id="SSF53756">
    <property type="entry name" value="UDP-Glycosyltransferase/glycogen phosphorylase"/>
    <property type="match status" value="1"/>
</dbReference>
<evidence type="ECO:0000313" key="1">
    <source>
        <dbReference type="EMBL" id="OCG75766.1"/>
    </source>
</evidence>
<dbReference type="AlphaFoldDB" id="A0A1B9NGP9"/>
<keyword evidence="2" id="KW-1185">Reference proteome</keyword>
<accession>A0A1B9NGP9</accession>
<name>A0A1B9NGP9_9MICO</name>
<dbReference type="Pfam" id="PF13692">
    <property type="entry name" value="Glyco_trans_1_4"/>
    <property type="match status" value="1"/>
</dbReference>
<evidence type="ECO:0000313" key="2">
    <source>
        <dbReference type="Proteomes" id="UP000093355"/>
    </source>
</evidence>
<dbReference type="OrthoDB" id="9771846at2"/>